<feature type="signal peptide" evidence="1">
    <location>
        <begin position="1"/>
        <end position="24"/>
    </location>
</feature>
<dbReference type="SUPFAM" id="SSF53474">
    <property type="entry name" value="alpha/beta-Hydrolases"/>
    <property type="match status" value="1"/>
</dbReference>
<protein>
    <submittedName>
        <fullName evidence="2">6079_t:CDS:1</fullName>
    </submittedName>
</protein>
<evidence type="ECO:0000256" key="1">
    <source>
        <dbReference type="SAM" id="SignalP"/>
    </source>
</evidence>
<comment type="caution">
    <text evidence="2">The sequence shown here is derived from an EMBL/GenBank/DDBJ whole genome shotgun (WGS) entry which is preliminary data.</text>
</comment>
<dbReference type="AlphaFoldDB" id="A0A9N8YM39"/>
<proteinExistence type="predicted"/>
<gene>
    <name evidence="2" type="ORF">DEBURN_LOCUS257</name>
</gene>
<evidence type="ECO:0000313" key="3">
    <source>
        <dbReference type="Proteomes" id="UP000789706"/>
    </source>
</evidence>
<feature type="chain" id="PRO_5040480903" evidence="1">
    <location>
        <begin position="25"/>
        <end position="819"/>
    </location>
</feature>
<dbReference type="Gene3D" id="3.40.50.1820">
    <property type="entry name" value="alpha/beta hydrolase"/>
    <property type="match status" value="1"/>
</dbReference>
<dbReference type="PANTHER" id="PTHR42972:SF9">
    <property type="entry name" value="PEPTIDASE S9 PROLYL OLIGOPEPTIDASE CATALYTIC DOMAIN-CONTAINING PROTEIN"/>
    <property type="match status" value="1"/>
</dbReference>
<keyword evidence="1" id="KW-0732">Signal</keyword>
<dbReference type="OrthoDB" id="449091at2759"/>
<keyword evidence="3" id="KW-1185">Reference proteome</keyword>
<dbReference type="EMBL" id="CAJVPK010000007">
    <property type="protein sequence ID" value="CAG8432933.1"/>
    <property type="molecule type" value="Genomic_DNA"/>
</dbReference>
<dbReference type="Proteomes" id="UP000789706">
    <property type="component" value="Unassembled WGS sequence"/>
</dbReference>
<sequence length="819" mass="93845">MAREYTFIISCIFVTLFLCQWVLASQQRLTFQNSKHIRHNNYYFGADPLEAYGGFANFNFSETQTFPSELADNNTVKWSRIDTNRDGIFNRNSFGWVINQFQTWARGYFELSQDIINIKDIKNITDIKETIPVLIQCHNIGDFYVNNRRLFGDWYDYKKSWHVLHLQPGNHVINVRLVNEIRIFGDKIPPDFKFQCQIRKLNEKEKVMMILSQTIIVPNLVNGHLAGRFISIGILNTLEKEWITISKVIVVNSNVKMTTSIVDTNTNVGSISGVRIAPSQHRNIKILLNINSSVIIGNPVSFRLQFTVISKSKKQTTYWIMTTDLITIHHKSFGEFYKFTFEDFDGTVQYAMALPPIESCHPEKCPILVALHGSGVEVESEFWTSAFKRQQNAWIIFPTGRTLWGYDWHGPSLKNIQKAIEYFVTYMPGVPVNKKLEILPNPDKLFISGHSNGGQGAWFFMSHFPESIIAGMPAAGFSKIQKYVPYYCWNSESHIDPILKGILESSIAEFNNDLYSSNLIPEKGHWFENIMNDELMQAFLNKYLSISHKNETSLTSKYPKNFTIVLNNPASFGGKNGIFVEQLKIPFRLGKLKIVIDDTEFNFKNLLLNGYFKKSSKKNSWKFSKDNKWIQKEKNPSTYGPAHQILESKQIIIIVIGTRNVSGVKSKTNKFLEIAQEIAHSWYLYGGGDSEIVYDHELVDKIKNNGPINKYKGNLILLGSTYENFVTRLLLKHNKSEVKFYKNGSFSLKHVKFSDPEIAGTDEKGLDQVTRLFPKRTGVPIPDWIITGPETSWKGVGGLLGAGFWDNKWKFNDAIGYLT</sequence>
<accession>A0A9N8YM39</accession>
<reference evidence="2" key="1">
    <citation type="submission" date="2021-06" db="EMBL/GenBank/DDBJ databases">
        <authorList>
            <person name="Kallberg Y."/>
            <person name="Tangrot J."/>
            <person name="Rosling A."/>
        </authorList>
    </citation>
    <scope>NUCLEOTIDE SEQUENCE</scope>
    <source>
        <strain evidence="2">AZ414A</strain>
    </source>
</reference>
<dbReference type="InterPro" id="IPR029058">
    <property type="entry name" value="AB_hydrolase_fold"/>
</dbReference>
<organism evidence="2 3">
    <name type="scientific">Diversispora eburnea</name>
    <dbReference type="NCBI Taxonomy" id="1213867"/>
    <lineage>
        <taxon>Eukaryota</taxon>
        <taxon>Fungi</taxon>
        <taxon>Fungi incertae sedis</taxon>
        <taxon>Mucoromycota</taxon>
        <taxon>Glomeromycotina</taxon>
        <taxon>Glomeromycetes</taxon>
        <taxon>Diversisporales</taxon>
        <taxon>Diversisporaceae</taxon>
        <taxon>Diversispora</taxon>
    </lineage>
</organism>
<evidence type="ECO:0000313" key="2">
    <source>
        <dbReference type="EMBL" id="CAG8432933.1"/>
    </source>
</evidence>
<dbReference type="PANTHER" id="PTHR42972">
    <property type="entry name" value="TOL-PAL SYSTEM PROTEIN TOLB"/>
    <property type="match status" value="1"/>
</dbReference>
<name>A0A9N8YM39_9GLOM</name>